<dbReference type="InterPro" id="IPR000182">
    <property type="entry name" value="GNAT_dom"/>
</dbReference>
<dbReference type="GO" id="GO:0016747">
    <property type="term" value="F:acyltransferase activity, transferring groups other than amino-acyl groups"/>
    <property type="evidence" value="ECO:0007669"/>
    <property type="project" value="InterPro"/>
</dbReference>
<dbReference type="InterPro" id="IPR016181">
    <property type="entry name" value="Acyl_CoA_acyltransferase"/>
</dbReference>
<keyword evidence="1" id="KW-0812">Transmembrane</keyword>
<evidence type="ECO:0000259" key="2">
    <source>
        <dbReference type="PROSITE" id="PS51186"/>
    </source>
</evidence>
<feature type="domain" description="N-acetyltransferase" evidence="2">
    <location>
        <begin position="3"/>
        <end position="151"/>
    </location>
</feature>
<dbReference type="PROSITE" id="PS51186">
    <property type="entry name" value="GNAT"/>
    <property type="match status" value="1"/>
</dbReference>
<proteinExistence type="predicted"/>
<keyword evidence="1" id="KW-1133">Transmembrane helix</keyword>
<keyword evidence="3" id="KW-0808">Transferase</keyword>
<accession>A0A558ATY5</accession>
<comment type="caution">
    <text evidence="3">The sequence shown here is derived from an EMBL/GenBank/DDBJ whole genome shotgun (WGS) entry which is preliminary data.</text>
</comment>
<dbReference type="Pfam" id="PF13508">
    <property type="entry name" value="Acetyltransf_7"/>
    <property type="match status" value="1"/>
</dbReference>
<evidence type="ECO:0000313" key="3">
    <source>
        <dbReference type="EMBL" id="TVT27721.1"/>
    </source>
</evidence>
<reference evidence="3 4" key="1">
    <citation type="submission" date="2019-07" db="EMBL/GenBank/DDBJ databases">
        <title>Salinicoccus cyprini sp. nov., isolated from gastro-intestinal tract of mirror carp, Cyprinus carpio var. specularis, collected from Gobind Sagar Reservoir, Himachal Pradesh, India.</title>
        <authorList>
            <person name="Talwar C."/>
            <person name="Singh A.K."/>
            <person name="Lal R."/>
            <person name="Negi R.K."/>
        </authorList>
    </citation>
    <scope>NUCLEOTIDE SEQUENCE [LARGE SCALE GENOMIC DNA]</scope>
    <source>
        <strain evidence="3 4">CT19</strain>
    </source>
</reference>
<dbReference type="RefSeq" id="WP_145288611.1">
    <property type="nucleotide sequence ID" value="NZ_VMSJ01000003.1"/>
</dbReference>
<dbReference type="Gene3D" id="3.40.630.30">
    <property type="match status" value="1"/>
</dbReference>
<protein>
    <submittedName>
        <fullName evidence="3">GNAT family N-acetyltransferase</fullName>
    </submittedName>
</protein>
<dbReference type="CDD" id="cd04301">
    <property type="entry name" value="NAT_SF"/>
    <property type="match status" value="1"/>
</dbReference>
<dbReference type="AlphaFoldDB" id="A0A558ATY5"/>
<sequence>MSLYIKEVTSDFEDMEHLKKINDEAFPEEEHMPMEEMLEMVAENKLDISAVYDGDALVGFFAMVVHENIAFIFFLAVDENQRSKGYGSRTLSLIKEQYPDHQIVLDIESVDENADNLEQREARKQFYLKNGFNETNFNVAFKSMLMDVLCSSETLDEPNFRKLLSMMMENKKRTMRLMKKSK</sequence>
<dbReference type="Proteomes" id="UP000315103">
    <property type="component" value="Unassembled WGS sequence"/>
</dbReference>
<dbReference type="SUPFAM" id="SSF55729">
    <property type="entry name" value="Acyl-CoA N-acyltransferases (Nat)"/>
    <property type="match status" value="1"/>
</dbReference>
<dbReference type="EMBL" id="VMSJ01000003">
    <property type="protein sequence ID" value="TVT27721.1"/>
    <property type="molecule type" value="Genomic_DNA"/>
</dbReference>
<evidence type="ECO:0000256" key="1">
    <source>
        <dbReference type="SAM" id="Phobius"/>
    </source>
</evidence>
<dbReference type="OrthoDB" id="9127144at2"/>
<gene>
    <name evidence="3" type="ORF">FO441_08420</name>
</gene>
<keyword evidence="1" id="KW-0472">Membrane</keyword>
<organism evidence="3 4">
    <name type="scientific">Salinicoccus cyprini</name>
    <dbReference type="NCBI Taxonomy" id="2493691"/>
    <lineage>
        <taxon>Bacteria</taxon>
        <taxon>Bacillati</taxon>
        <taxon>Bacillota</taxon>
        <taxon>Bacilli</taxon>
        <taxon>Bacillales</taxon>
        <taxon>Staphylococcaceae</taxon>
        <taxon>Salinicoccus</taxon>
    </lineage>
</organism>
<keyword evidence="4" id="KW-1185">Reference proteome</keyword>
<name>A0A558ATY5_9STAP</name>
<evidence type="ECO:0000313" key="4">
    <source>
        <dbReference type="Proteomes" id="UP000315103"/>
    </source>
</evidence>
<feature type="transmembrane region" description="Helical" evidence="1">
    <location>
        <begin position="56"/>
        <end position="77"/>
    </location>
</feature>